<protein>
    <submittedName>
        <fullName evidence="6">Cw-type zinc finger protein</fullName>
    </submittedName>
</protein>
<feature type="region of interest" description="Disordered" evidence="4">
    <location>
        <begin position="176"/>
        <end position="280"/>
    </location>
</feature>
<organism evidence="6 7">
    <name type="scientific">Cystoisospora suis</name>
    <dbReference type="NCBI Taxonomy" id="483139"/>
    <lineage>
        <taxon>Eukaryota</taxon>
        <taxon>Sar</taxon>
        <taxon>Alveolata</taxon>
        <taxon>Apicomplexa</taxon>
        <taxon>Conoidasida</taxon>
        <taxon>Coccidia</taxon>
        <taxon>Eucoccidiorida</taxon>
        <taxon>Eimeriorina</taxon>
        <taxon>Sarcocystidae</taxon>
        <taxon>Cystoisospora</taxon>
    </lineage>
</organism>
<dbReference type="Gene3D" id="3.30.40.100">
    <property type="match status" value="1"/>
</dbReference>
<comment type="caution">
    <text evidence="6">The sequence shown here is derived from an EMBL/GenBank/DDBJ whole genome shotgun (WGS) entry which is preliminary data.</text>
</comment>
<dbReference type="PANTHER" id="PTHR46524">
    <property type="entry name" value="CW-TYPE ZINC FINGER"/>
    <property type="match status" value="1"/>
</dbReference>
<dbReference type="PROSITE" id="PS51050">
    <property type="entry name" value="ZF_CW"/>
    <property type="match status" value="1"/>
</dbReference>
<feature type="region of interest" description="Disordered" evidence="4">
    <location>
        <begin position="305"/>
        <end position="338"/>
    </location>
</feature>
<keyword evidence="1" id="KW-0479">Metal-binding</keyword>
<gene>
    <name evidence="6" type="ORF">CSUI_011556</name>
</gene>
<evidence type="ECO:0000256" key="4">
    <source>
        <dbReference type="SAM" id="MobiDB-lite"/>
    </source>
</evidence>
<evidence type="ECO:0000259" key="5">
    <source>
        <dbReference type="PROSITE" id="PS51050"/>
    </source>
</evidence>
<feature type="compositionally biased region" description="Gly residues" evidence="4">
    <location>
        <begin position="181"/>
        <end position="192"/>
    </location>
</feature>
<dbReference type="InterPro" id="IPR055300">
    <property type="entry name" value="CWZF3/5/7"/>
</dbReference>
<feature type="domain" description="CW-type" evidence="5">
    <location>
        <begin position="120"/>
        <end position="169"/>
    </location>
</feature>
<evidence type="ECO:0000256" key="3">
    <source>
        <dbReference type="ARBA" id="ARBA00022833"/>
    </source>
</evidence>
<feature type="compositionally biased region" description="Polar residues" evidence="4">
    <location>
        <begin position="307"/>
        <end position="317"/>
    </location>
</feature>
<dbReference type="OrthoDB" id="5046242at2759"/>
<evidence type="ECO:0000256" key="2">
    <source>
        <dbReference type="ARBA" id="ARBA00022771"/>
    </source>
</evidence>
<feature type="non-terminal residue" evidence="6">
    <location>
        <position position="374"/>
    </location>
</feature>
<dbReference type="Pfam" id="PF07496">
    <property type="entry name" value="zf-CW"/>
    <property type="match status" value="1"/>
</dbReference>
<evidence type="ECO:0000256" key="1">
    <source>
        <dbReference type="ARBA" id="ARBA00022723"/>
    </source>
</evidence>
<dbReference type="RefSeq" id="XP_067916370.1">
    <property type="nucleotide sequence ID" value="XM_068071654.1"/>
</dbReference>
<keyword evidence="3" id="KW-0862">Zinc</keyword>
<dbReference type="VEuPathDB" id="ToxoDB:CSUI_011556"/>
<feature type="compositionally biased region" description="Gly residues" evidence="4">
    <location>
        <begin position="211"/>
        <end position="220"/>
    </location>
</feature>
<keyword evidence="7" id="KW-1185">Reference proteome</keyword>
<dbReference type="Proteomes" id="UP000221165">
    <property type="component" value="Unassembled WGS sequence"/>
</dbReference>
<evidence type="ECO:0000313" key="6">
    <source>
        <dbReference type="EMBL" id="PHJ14634.1"/>
    </source>
</evidence>
<name>A0A2C6KDY0_9APIC</name>
<reference evidence="6 7" key="1">
    <citation type="journal article" date="2017" name="Int. J. Parasitol.">
        <title>The genome of the protozoan parasite Cystoisospora suis and a reverse vaccinology approach to identify vaccine candidates.</title>
        <authorList>
            <person name="Palmieri N."/>
            <person name="Shrestha A."/>
            <person name="Ruttkowski B."/>
            <person name="Beck T."/>
            <person name="Vogl C."/>
            <person name="Tomley F."/>
            <person name="Blake D.P."/>
            <person name="Joachim A."/>
        </authorList>
    </citation>
    <scope>NUCLEOTIDE SEQUENCE [LARGE SCALE GENOMIC DNA]</scope>
    <source>
        <strain evidence="6 7">Wien I</strain>
    </source>
</reference>
<dbReference type="EMBL" id="MIGC01013521">
    <property type="protein sequence ID" value="PHJ14634.1"/>
    <property type="molecule type" value="Genomic_DNA"/>
</dbReference>
<dbReference type="PANTHER" id="PTHR46524:SF7">
    <property type="entry name" value="CW-TYPE ZINC FINGER"/>
    <property type="match status" value="1"/>
</dbReference>
<keyword evidence="2" id="KW-0863">Zinc-finger</keyword>
<feature type="compositionally biased region" description="Gly residues" evidence="4">
    <location>
        <begin position="252"/>
        <end position="274"/>
    </location>
</feature>
<sequence length="374" mass="37609">MSADGKSLFGAAGGVGGATASLAASASSQGNANTNPASALMAAGLPFSALQHHAQLLQHTHHLQQQQHPHLLARNAGGTGSGLTVFQQEQLLQHQLLQQQQQRLLQHLQGGSHASVTQPQLVLEHWVQCDACNKWRRAPTQITSDKWFCRMNTWAPQFASCDVPEEPDPAAEGALEILGPGAAGNGGGGGGAVVEPQPQTGAGGTKRHRSAGGGRGGGSRGRAKAAKAAGNTANLSGGTGGGLKEELRDTEGGGGSLEDDTGGGGSTSSGGGAEGNFQSAKNSPVNMFSVVQQLASRVGGAARALQASPQSAGQTGIKQLPGRSASIGGGSGMSSHSATAQFAAALALEQQRLIQEGAREGLSALPPRSPPPPE</sequence>
<accession>A0A2C6KDY0</accession>
<proteinExistence type="predicted"/>
<dbReference type="GO" id="GO:0008270">
    <property type="term" value="F:zinc ion binding"/>
    <property type="evidence" value="ECO:0007669"/>
    <property type="project" value="UniProtKB-KW"/>
</dbReference>
<dbReference type="InterPro" id="IPR011124">
    <property type="entry name" value="Znf_CW"/>
</dbReference>
<dbReference type="AlphaFoldDB" id="A0A2C6KDY0"/>
<dbReference type="GeneID" id="94434865"/>
<evidence type="ECO:0000313" key="7">
    <source>
        <dbReference type="Proteomes" id="UP000221165"/>
    </source>
</evidence>